<name>A0A0J7YMD8_BETVV</name>
<accession>A0A0J7YMD8</accession>
<keyword evidence="2" id="KW-1185">Reference proteome</keyword>
<dbReference type="AlphaFoldDB" id="A0A0J7YMD8"/>
<dbReference type="Proteomes" id="UP000035740">
    <property type="component" value="Unassembled WGS sequence"/>
</dbReference>
<proteinExistence type="predicted"/>
<organism evidence="1 2">
    <name type="scientific">Beta vulgaris subsp. vulgaris</name>
    <name type="common">Beet</name>
    <dbReference type="NCBI Taxonomy" id="3555"/>
    <lineage>
        <taxon>Eukaryota</taxon>
        <taxon>Viridiplantae</taxon>
        <taxon>Streptophyta</taxon>
        <taxon>Embryophyta</taxon>
        <taxon>Tracheophyta</taxon>
        <taxon>Spermatophyta</taxon>
        <taxon>Magnoliopsida</taxon>
        <taxon>eudicotyledons</taxon>
        <taxon>Gunneridae</taxon>
        <taxon>Pentapetalae</taxon>
        <taxon>Caryophyllales</taxon>
        <taxon>Chenopodiaceae</taxon>
        <taxon>Betoideae</taxon>
        <taxon>Beta</taxon>
    </lineage>
</organism>
<dbReference type="Gramene" id="KMS64779">
    <property type="protein sequence ID" value="KMS64779"/>
    <property type="gene ID" value="BVRB_042750"/>
</dbReference>
<dbReference type="EMBL" id="KQ122790">
    <property type="protein sequence ID" value="KMS64779.1"/>
    <property type="molecule type" value="Genomic_DNA"/>
</dbReference>
<evidence type="ECO:0000313" key="2">
    <source>
        <dbReference type="Proteomes" id="UP000035740"/>
    </source>
</evidence>
<feature type="non-terminal residue" evidence="1">
    <location>
        <position position="1"/>
    </location>
</feature>
<evidence type="ECO:0000313" key="1">
    <source>
        <dbReference type="EMBL" id="KMS64779.1"/>
    </source>
</evidence>
<protein>
    <submittedName>
        <fullName evidence="1">Uncharacterized protein</fullName>
    </submittedName>
</protein>
<sequence>IDALNVIFEESPLERAQQYRRWIALNSAGRRRSRRILHRCRDATLHANNIEDGARIQSLRRSSISRSKSDSLPRELKSPNLEFTANLDPLDDPFMDRFDQLQLLASERIQWALAVLNIGHSEIFWVLLIEPTLFSVYLSPALTPPGLLLNSVFSWSSH</sequence>
<reference evidence="1 2" key="1">
    <citation type="journal article" date="2014" name="Nature">
        <title>The genome of the recently domesticated crop plant sugar beet (Beta vulgaris).</title>
        <authorList>
            <person name="Dohm J.C."/>
            <person name="Minoche A.E."/>
            <person name="Holtgrawe D."/>
            <person name="Capella-Gutierrez S."/>
            <person name="Zakrzewski F."/>
            <person name="Tafer H."/>
            <person name="Rupp O."/>
            <person name="Sorensen T.R."/>
            <person name="Stracke R."/>
            <person name="Reinhardt R."/>
            <person name="Goesmann A."/>
            <person name="Kraft T."/>
            <person name="Schulz B."/>
            <person name="Stadler P.F."/>
            <person name="Schmidt T."/>
            <person name="Gabaldon T."/>
            <person name="Lehrach H."/>
            <person name="Weisshaar B."/>
            <person name="Himmelbauer H."/>
        </authorList>
    </citation>
    <scope>NUCLEOTIDE SEQUENCE [LARGE SCALE GENOMIC DNA]</scope>
    <source>
        <tissue evidence="1">Taproot</tissue>
    </source>
</reference>
<gene>
    <name evidence="1" type="ORF">BVRB_042750</name>
</gene>